<evidence type="ECO:0000313" key="3">
    <source>
        <dbReference type="Proteomes" id="UP001157069"/>
    </source>
</evidence>
<accession>A0ABQ6JN30</accession>
<dbReference type="EMBL" id="BSVA01000001">
    <property type="protein sequence ID" value="GMA89697.1"/>
    <property type="molecule type" value="Genomic_DNA"/>
</dbReference>
<feature type="region of interest" description="Disordered" evidence="1">
    <location>
        <begin position="78"/>
        <end position="166"/>
    </location>
</feature>
<gene>
    <name evidence="2" type="ORF">GCM10025869_02260</name>
</gene>
<evidence type="ECO:0000313" key="2">
    <source>
        <dbReference type="EMBL" id="GMA89697.1"/>
    </source>
</evidence>
<protein>
    <submittedName>
        <fullName evidence="2">Uncharacterized protein</fullName>
    </submittedName>
</protein>
<sequence>MRASFSAACPFEMVHSTGSAGFTMRQPIEVFHIVGLPDAGHGLGDFSTTKGARLIDSTPPASTRLASPVSIAREPWMTASTAEPHSRLTVTPGTLVGKPASSAPKRATSRLSSPAWLASPKTMSSMRAGSRPVRSTLARMTTAARSSGRTPASAPPARPKGVRTAS</sequence>
<keyword evidence="3" id="KW-1185">Reference proteome</keyword>
<reference evidence="3" key="1">
    <citation type="journal article" date="2019" name="Int. J. Syst. Evol. Microbiol.">
        <title>The Global Catalogue of Microorganisms (GCM) 10K type strain sequencing project: providing services to taxonomists for standard genome sequencing and annotation.</title>
        <authorList>
            <consortium name="The Broad Institute Genomics Platform"/>
            <consortium name="The Broad Institute Genome Sequencing Center for Infectious Disease"/>
            <person name="Wu L."/>
            <person name="Ma J."/>
        </authorList>
    </citation>
    <scope>NUCLEOTIDE SEQUENCE [LARGE SCALE GENOMIC DNA]</scope>
    <source>
        <strain evidence="3">NBRC 108755</strain>
    </source>
</reference>
<name>A0ABQ6JN30_9MICO</name>
<organism evidence="2 3">
    <name type="scientific">Homoserinibacter gongjuensis</name>
    <dbReference type="NCBI Taxonomy" id="1162968"/>
    <lineage>
        <taxon>Bacteria</taxon>
        <taxon>Bacillati</taxon>
        <taxon>Actinomycetota</taxon>
        <taxon>Actinomycetes</taxon>
        <taxon>Micrococcales</taxon>
        <taxon>Microbacteriaceae</taxon>
        <taxon>Homoserinibacter</taxon>
    </lineage>
</organism>
<dbReference type="Proteomes" id="UP001157069">
    <property type="component" value="Unassembled WGS sequence"/>
</dbReference>
<feature type="compositionally biased region" description="Polar residues" evidence="1">
    <location>
        <begin position="78"/>
        <end position="92"/>
    </location>
</feature>
<evidence type="ECO:0000256" key="1">
    <source>
        <dbReference type="SAM" id="MobiDB-lite"/>
    </source>
</evidence>
<comment type="caution">
    <text evidence="2">The sequence shown here is derived from an EMBL/GenBank/DDBJ whole genome shotgun (WGS) entry which is preliminary data.</text>
</comment>
<proteinExistence type="predicted"/>